<dbReference type="STRING" id="767519.SAMN05216559_0328"/>
<dbReference type="InterPro" id="IPR058433">
    <property type="entry name" value="DUF8120"/>
</dbReference>
<protein>
    <recommendedName>
        <fullName evidence="1">DUF8120 domain-containing protein</fullName>
    </recommendedName>
</protein>
<gene>
    <name evidence="2" type="ORF">SAMN05216559_0328</name>
</gene>
<feature type="domain" description="DUF8120" evidence="1">
    <location>
        <begin position="11"/>
        <end position="71"/>
    </location>
</feature>
<reference evidence="2 3" key="1">
    <citation type="submission" date="2016-10" db="EMBL/GenBank/DDBJ databases">
        <authorList>
            <person name="de Groot N.N."/>
        </authorList>
    </citation>
    <scope>NUCLEOTIDE SEQUENCE [LARGE SCALE GENOMIC DNA]</scope>
    <source>
        <strain evidence="2 3">CGMCC 1.10457</strain>
    </source>
</reference>
<accession>A0A1I6K7Q7</accession>
<evidence type="ECO:0000313" key="3">
    <source>
        <dbReference type="Proteomes" id="UP000199062"/>
    </source>
</evidence>
<dbReference type="Pfam" id="PF26439">
    <property type="entry name" value="DUF8120"/>
    <property type="match status" value="1"/>
</dbReference>
<name>A0A1I6K7Q7_9EURY</name>
<evidence type="ECO:0000313" key="2">
    <source>
        <dbReference type="EMBL" id="SFR87252.1"/>
    </source>
</evidence>
<dbReference type="EMBL" id="FOZK01000001">
    <property type="protein sequence ID" value="SFR87252.1"/>
    <property type="molecule type" value="Genomic_DNA"/>
</dbReference>
<dbReference type="AlphaFoldDB" id="A0A1I6K7Q7"/>
<proteinExistence type="predicted"/>
<organism evidence="2 3">
    <name type="scientific">Halomicrobium zhouii</name>
    <dbReference type="NCBI Taxonomy" id="767519"/>
    <lineage>
        <taxon>Archaea</taxon>
        <taxon>Methanobacteriati</taxon>
        <taxon>Methanobacteriota</taxon>
        <taxon>Stenosarchaea group</taxon>
        <taxon>Halobacteria</taxon>
        <taxon>Halobacteriales</taxon>
        <taxon>Haloarculaceae</taxon>
        <taxon>Halomicrobium</taxon>
    </lineage>
</organism>
<sequence>MRAHRTVVAMRERALMSVRPRAYRWLDRLTKLGGVALVAAGLEAGGGTATGAVLGCCGAALAVSTVFLTTDSSEATNE</sequence>
<evidence type="ECO:0000259" key="1">
    <source>
        <dbReference type="Pfam" id="PF26439"/>
    </source>
</evidence>
<keyword evidence="3" id="KW-1185">Reference proteome</keyword>
<dbReference type="Proteomes" id="UP000199062">
    <property type="component" value="Unassembled WGS sequence"/>
</dbReference>